<reference evidence="2 3" key="1">
    <citation type="submission" date="2018-11" db="EMBL/GenBank/DDBJ databases">
        <title>Genomic Encyclopedia of Type Strains, Phase IV (KMG-IV): sequencing the most valuable type-strain genomes for metagenomic binning, comparative biology and taxonomic classification.</title>
        <authorList>
            <person name="Goeker M."/>
        </authorList>
    </citation>
    <scope>NUCLEOTIDE SEQUENCE [LARGE SCALE GENOMIC DNA]</scope>
    <source>
        <strain evidence="2 3">DSM 29158</strain>
    </source>
</reference>
<dbReference type="AlphaFoldDB" id="A0A3N5BB78"/>
<dbReference type="Proteomes" id="UP000277108">
    <property type="component" value="Unassembled WGS sequence"/>
</dbReference>
<feature type="compositionally biased region" description="Basic and acidic residues" evidence="1">
    <location>
        <begin position="228"/>
        <end position="240"/>
    </location>
</feature>
<evidence type="ECO:0000313" key="2">
    <source>
        <dbReference type="EMBL" id="RPF54774.1"/>
    </source>
</evidence>
<evidence type="ECO:0000313" key="3">
    <source>
        <dbReference type="Proteomes" id="UP000277108"/>
    </source>
</evidence>
<gene>
    <name evidence="2" type="ORF">EDD62_1735</name>
</gene>
<dbReference type="RefSeq" id="WP_123808673.1">
    <property type="nucleotide sequence ID" value="NZ_RKRK01000006.1"/>
</dbReference>
<keyword evidence="3" id="KW-1185">Reference proteome</keyword>
<dbReference type="EMBL" id="RKRK01000006">
    <property type="protein sequence ID" value="RPF54774.1"/>
    <property type="molecule type" value="Genomic_DNA"/>
</dbReference>
<evidence type="ECO:0000256" key="1">
    <source>
        <dbReference type="SAM" id="MobiDB-lite"/>
    </source>
</evidence>
<feature type="region of interest" description="Disordered" evidence="1">
    <location>
        <begin position="228"/>
        <end position="247"/>
    </location>
</feature>
<sequence length="247" mass="27959">MANYSVGVEALKRFNGGTSNYEDNKFAKFSSGTEYTVKVLGEADVMSARTYSHFNNPRITTFTAKEPSSVHKDSDGNFVYDNPTPWDIVSQAMYDKSKENRDEFAQKGYAVSAKTRYAFGFYDLDAEDFIIIDLTANQAKEVYEEISKHGEKLGQRIFKLSKTGKGTNTKVSLDVVFPGDETDKQKEAFENAPDEFPTTKFEGLYFEKSTEEMKKDLVAMGYKLEDFGIEPPKEDDNKDLAEDELPF</sequence>
<protein>
    <submittedName>
        <fullName evidence="2">Uncharacterized protein</fullName>
    </submittedName>
</protein>
<accession>A0A3N5BB78</accession>
<organism evidence="2 3">
    <name type="scientific">Abyssicoccus albus</name>
    <dbReference type="NCBI Taxonomy" id="1817405"/>
    <lineage>
        <taxon>Bacteria</taxon>
        <taxon>Bacillati</taxon>
        <taxon>Bacillota</taxon>
        <taxon>Bacilli</taxon>
        <taxon>Bacillales</taxon>
        <taxon>Abyssicoccaceae</taxon>
    </lineage>
</organism>
<dbReference type="OrthoDB" id="2365082at2"/>
<proteinExistence type="predicted"/>
<comment type="caution">
    <text evidence="2">The sequence shown here is derived from an EMBL/GenBank/DDBJ whole genome shotgun (WGS) entry which is preliminary data.</text>
</comment>
<name>A0A3N5BB78_9BACL</name>